<evidence type="ECO:0000256" key="2">
    <source>
        <dbReference type="SAM" id="Phobius"/>
    </source>
</evidence>
<dbReference type="Proteomes" id="UP000314294">
    <property type="component" value="Unassembled WGS sequence"/>
</dbReference>
<gene>
    <name evidence="3" type="ORF">EYF80_004540</name>
</gene>
<name>A0A4Z2J4T6_9TELE</name>
<keyword evidence="2" id="KW-1133">Transmembrane helix</keyword>
<keyword evidence="2" id="KW-0812">Transmembrane</keyword>
<feature type="region of interest" description="Disordered" evidence="1">
    <location>
        <begin position="110"/>
        <end position="200"/>
    </location>
</feature>
<comment type="caution">
    <text evidence="3">The sequence shown here is derived from an EMBL/GenBank/DDBJ whole genome shotgun (WGS) entry which is preliminary data.</text>
</comment>
<reference evidence="3 4" key="1">
    <citation type="submission" date="2019-03" db="EMBL/GenBank/DDBJ databases">
        <title>First draft genome of Liparis tanakae, snailfish: a comprehensive survey of snailfish specific genes.</title>
        <authorList>
            <person name="Kim W."/>
            <person name="Song I."/>
            <person name="Jeong J.-H."/>
            <person name="Kim D."/>
            <person name="Kim S."/>
            <person name="Ryu S."/>
            <person name="Song J.Y."/>
            <person name="Lee S.K."/>
        </authorList>
    </citation>
    <scope>NUCLEOTIDE SEQUENCE [LARGE SCALE GENOMIC DNA]</scope>
    <source>
        <tissue evidence="3">Muscle</tissue>
    </source>
</reference>
<organism evidence="3 4">
    <name type="scientific">Liparis tanakae</name>
    <name type="common">Tanaka's snailfish</name>
    <dbReference type="NCBI Taxonomy" id="230148"/>
    <lineage>
        <taxon>Eukaryota</taxon>
        <taxon>Metazoa</taxon>
        <taxon>Chordata</taxon>
        <taxon>Craniata</taxon>
        <taxon>Vertebrata</taxon>
        <taxon>Euteleostomi</taxon>
        <taxon>Actinopterygii</taxon>
        <taxon>Neopterygii</taxon>
        <taxon>Teleostei</taxon>
        <taxon>Neoteleostei</taxon>
        <taxon>Acanthomorphata</taxon>
        <taxon>Eupercaria</taxon>
        <taxon>Perciformes</taxon>
        <taxon>Cottioidei</taxon>
        <taxon>Cottales</taxon>
        <taxon>Liparidae</taxon>
        <taxon>Liparis</taxon>
    </lineage>
</organism>
<feature type="transmembrane region" description="Helical" evidence="2">
    <location>
        <begin position="17"/>
        <end position="39"/>
    </location>
</feature>
<evidence type="ECO:0000256" key="1">
    <source>
        <dbReference type="SAM" id="MobiDB-lite"/>
    </source>
</evidence>
<protein>
    <submittedName>
        <fullName evidence="3">Uncharacterized protein</fullName>
    </submittedName>
</protein>
<proteinExistence type="predicted"/>
<evidence type="ECO:0000313" key="3">
    <source>
        <dbReference type="EMBL" id="TNN85190.1"/>
    </source>
</evidence>
<dbReference type="EMBL" id="SRLO01000022">
    <property type="protein sequence ID" value="TNN85190.1"/>
    <property type="molecule type" value="Genomic_DNA"/>
</dbReference>
<keyword evidence="2" id="KW-0472">Membrane</keyword>
<dbReference type="AlphaFoldDB" id="A0A4Z2J4T6"/>
<feature type="compositionally biased region" description="Polar residues" evidence="1">
    <location>
        <begin position="163"/>
        <end position="173"/>
    </location>
</feature>
<sequence length="200" mass="22634">MVHFLKQLVDSIYRPAYWYQLILHWAANCLPAGTVAFYYAQAGRLSTRICPAWCGKVLGDLLKLSELSLKRDNRETNNINIAFILFNYRSSAEVHLPADNKPVYSLKPEDGAAAEEDAEQNNRKKKKRGESAGYTLGDLQLANQTCIPGGERGKDRREREDVSSLQRKQQPPTHSMVIEMPQFHFKGPQCNGKPNGKIEE</sequence>
<keyword evidence="4" id="KW-1185">Reference proteome</keyword>
<accession>A0A4Z2J4T6</accession>
<feature type="compositionally biased region" description="Basic and acidic residues" evidence="1">
    <location>
        <begin position="151"/>
        <end position="162"/>
    </location>
</feature>
<evidence type="ECO:0000313" key="4">
    <source>
        <dbReference type="Proteomes" id="UP000314294"/>
    </source>
</evidence>